<dbReference type="EMBL" id="LJSK01000054">
    <property type="protein sequence ID" value="KPI88341.1"/>
    <property type="molecule type" value="Genomic_DNA"/>
</dbReference>
<dbReference type="Gene3D" id="1.25.40.10">
    <property type="entry name" value="Tetratricopeptide repeat domain"/>
    <property type="match status" value="1"/>
</dbReference>
<reference evidence="2 3" key="1">
    <citation type="journal article" date="2015" name="PLoS Pathog.">
        <title>Leptomonas seymouri: Adaptations to the Dixenous Life Cycle Analyzed by Genome Sequencing, Transcriptome Profiling and Co-infection with Leishmania donovani.</title>
        <authorList>
            <person name="Kraeva N."/>
            <person name="Butenko A."/>
            <person name="Hlavacova J."/>
            <person name="Kostygov A."/>
            <person name="Myskova J."/>
            <person name="Grybchuk D."/>
            <person name="Lestinova T."/>
            <person name="Votypka J."/>
            <person name="Volf P."/>
            <person name="Opperdoes F."/>
            <person name="Flegontov P."/>
            <person name="Lukes J."/>
            <person name="Yurchenko V."/>
        </authorList>
    </citation>
    <scope>NUCLEOTIDE SEQUENCE [LARGE SCALE GENOMIC DNA]</scope>
    <source>
        <strain evidence="2 3">ATCC 30220</strain>
    </source>
</reference>
<name>A0A0N1PCP4_LEPSE</name>
<protein>
    <submittedName>
        <fullName evidence="2">Uncharacterized protein</fullName>
    </submittedName>
</protein>
<evidence type="ECO:0000313" key="3">
    <source>
        <dbReference type="Proteomes" id="UP000038009"/>
    </source>
</evidence>
<comment type="caution">
    <text evidence="2">The sequence shown here is derived from an EMBL/GenBank/DDBJ whole genome shotgun (WGS) entry which is preliminary data.</text>
</comment>
<dbReference type="Proteomes" id="UP000038009">
    <property type="component" value="Unassembled WGS sequence"/>
</dbReference>
<dbReference type="OrthoDB" id="250949at2759"/>
<evidence type="ECO:0000256" key="1">
    <source>
        <dbReference type="SAM" id="MobiDB-lite"/>
    </source>
</evidence>
<dbReference type="VEuPathDB" id="TriTrypDB:Lsey_0054_0180"/>
<gene>
    <name evidence="2" type="ORF">ABL78_2580</name>
</gene>
<evidence type="ECO:0000313" key="2">
    <source>
        <dbReference type="EMBL" id="KPI88341.1"/>
    </source>
</evidence>
<feature type="region of interest" description="Disordered" evidence="1">
    <location>
        <begin position="68"/>
        <end position="87"/>
    </location>
</feature>
<sequence>MHYEKPGGAMHPVIRRAFEELRQHNNPQNAITIVTQALANADGLPPLPSGKEYNADGTVSILSSLSRPAEASASDGSGGVDIARPRSMGNPIRSNQNSANAMQCFTAGSVGVAITSPSPVCYNSPSATVSQGSVEWLNKRHSFNRTQILRLLLIRCEAFSALKQHTRALQDAEKAVEVSRGQSAEAYFNLGREQRRQFNIVEAASAFDTAEALLRSMQQAIASGKTVFDGWSEEASSDEVFWADRGFQMEEVRSMGITRREYETQEHSSYRNHMGNSFSGPTSPTSVNGRSITTLRGEPATPLSSVGRARVRHGTDGNVTNSFTMTPNEGQILQGSSTTAYVTPVNASIVCDSTITSGDESAPVAPMSDWLQFGMSPNELSMWHRLANESRALLAMRQSHTVPSSVLSSTMSLLDLRISGTRGGLVISIENNTHAPLRFVGALAPSALYHESCSFPDVISKAHCGVAMLHPRGWAGYSGSVCYELNENLCCFLYFESPLLGSVKYGVRFVDLRASDLRRAYAEVYERTGVYGIAGGTTTTAITASVTTGTTGMSNGLNFSGSSSNSNGGGVNGLGSAGRVGVMGVAIRGAATPLTTTAAGLKAARDAIEIPPPNTWVVTHTASSAMQRPVKASSRMVGGHTIALSLAEVLAVRLRSVELIPALEYVGAVTLKKISSVSRRYRELINNLPPSMFYGAGRRCYPDYCVGSDRYISPWIVRDAQPVTWKLVYDGRMADQEEFSISDENDMQKHILCFTADVQTKVTGYVYLGDKRCLQYIIKESWVPFSNTLYLTTPIGRTFASCVSTNNQTQYTLSLTSSSNQSGSHANGGGEDVLYTARKRVYAAKSSNEAVRTTPVPVGVVLNGDEARLVREKVSPSGAAFGQQTHSMAPTGVVDVSSGDGNARRNWTGHAVSAAPVIVSGTPIEGGVNNTVVGTPVATMSTSKATPPRPLSLVSPNAASAGCISAAAAASAIITPTHPEYYTIWRSQRVSGGAVAGGAAPPTTNGGADIIAEVKVIPMAFGMTTKGYCVAEIKMFSGADAMLVSLLSFLMARW</sequence>
<proteinExistence type="predicted"/>
<organism evidence="2 3">
    <name type="scientific">Leptomonas seymouri</name>
    <dbReference type="NCBI Taxonomy" id="5684"/>
    <lineage>
        <taxon>Eukaryota</taxon>
        <taxon>Discoba</taxon>
        <taxon>Euglenozoa</taxon>
        <taxon>Kinetoplastea</taxon>
        <taxon>Metakinetoplastina</taxon>
        <taxon>Trypanosomatida</taxon>
        <taxon>Trypanosomatidae</taxon>
        <taxon>Leishmaniinae</taxon>
        <taxon>Leptomonas</taxon>
    </lineage>
</organism>
<keyword evidence="3" id="KW-1185">Reference proteome</keyword>
<dbReference type="AlphaFoldDB" id="A0A0N1PCP4"/>
<dbReference type="OMA" id="LAMRQSH"/>
<dbReference type="SUPFAM" id="SSF48452">
    <property type="entry name" value="TPR-like"/>
    <property type="match status" value="1"/>
</dbReference>
<dbReference type="InterPro" id="IPR011990">
    <property type="entry name" value="TPR-like_helical_dom_sf"/>
</dbReference>
<accession>A0A0N1PCP4</accession>